<accession>A0A399JCW3</accession>
<feature type="region of interest" description="Disordered" evidence="2">
    <location>
        <begin position="1302"/>
        <end position="1346"/>
    </location>
</feature>
<dbReference type="Pfam" id="PF10145">
    <property type="entry name" value="PhageMin_Tail"/>
    <property type="match status" value="1"/>
</dbReference>
<feature type="compositionally biased region" description="Basic and acidic residues" evidence="2">
    <location>
        <begin position="60"/>
        <end position="87"/>
    </location>
</feature>
<sequence length="1706" mass="177266">MADLTQTLTARLTVDLSNWEANMSKAGASLQSLAKEAEKAGQSAQKGAEQGAKAQGKAADQAEKAGRKAKTAGDDSAKGSDKAKTGADKAGAAQEKLGQKSQDAGRKGKKAGEDSASGSKKSEEAAKKAAVVIEQSAEKAAAAQRLNATNQQRVATSTLAMGKTANAAAQNAGLLYDAQGQLVDQFGRTVSASKAARMGLAAQSTAAVYAAQRSQAFQQSLSEVSSTAMRTGTALTATSVLGVKAAMDWESAWTGVTKTVDGTPQQMAEVEAGLRGLAKTLPSTHQEIAAVAENAGQLGVARKDIVGFTKTMIDLGETTNLTADDAATNIAQISNVMGTMSRDGSEGVSRFGATLVALGNDGASTEAEILSMAQRMAGAVKTLGGSESDLLALSNTLASMGVRSELGGGVATRVLLKMRTAVDEGGQSLESFAQVAGVSADDFAAKFKSAPMEALDLVAKGINRVNSEGGNVTATLKSMGIKGTEETQVMLALANSGDLLTDSLKLGNQAWKENTALVDEADKRYDTAASKVKVAWNKIKDAAISAGEALAPAVGTVAEIVGGIADAFNGLPGPVKSALTSLTGFAGAALLLGGAAGKVLGFVSTTKGALSDLGISFGRAEKGPGKLAKAMGVIGKGAMGVGLAAAALSAVGHAITEESVATAEDFANAILKLSNTGDLSGIDKMLGDGAKMFGQNTLDDVNNLNDAIAKLANPPMGQGLNSWADKTFAWTGLAKSDFTQLQEKFSSFSDEMGKMVSGGNAEAAAKVFQQITDAFKAQGKEGPEAMQAALDILPGYKKALVEAANAQDKNIEGQDLLNAAMSGGAEFMSTAADGTKQLTTAQQQQAEAAQKAQAANAALEEALAAVGVSAEGAVSDMQKFLDLLFSSGMATMSARDAAVQYEQGLKTIADTQKEIASGQLGKALNKAKTDFDFTTEAGQKANAAFQGLAQNGMAKVTAMANDGVGQGKLQASLNTTYNDLVSTAKGFGIGKSAAEALAREVMGIPKDVKVKSWMEDTAKKTAEETKAAMGEVPESVDAKVNVKPGENSFLPYWAQLPDEKDASVNAVPGHDSAGPWLEGYKYPTDAPVNAVPGADDASRWLDPKADPRNAPFNATPGSNSASGFLDPLAAPRNAPFNAVQGSDFASRWLSALAQPRQMVISAVFGGATGALAAAASAAGGKATGGRLPGHAAGYRLPTAGPGTEKTDGFLGVNHKGMPLARVDAGEWIINGKSSQKYHGLLSAINADDPAVQGLAALASGGRVSWSSKDQGKSKTALAKAKAEARAAEKAEKAAQKTYDKIDGKKANKGAKSSAKSKLSAAKKRSDKADKALERAEKAYQDDRERTSRLRELEFDTRRDLYRGDIRDNYGAGNYSGVDALFEASNNKDLSPKQRATMRKLAYAQERQTKSLTLKQGMLEKRLESAQSKYDELAGVHDGVRDQVKGAMDFGSLTGKTDQWGYKQKVTDKSVLAYGKNMAAGAKKLSQKVAWLKKWGFPSAMIQQVIDEWASTQTFELADALMTMDTTEQRQLTSYFKDVERYGAATGTYLTESMYTGGVNAAQGVVKGIESQISAVEKAFAKMGTAGEKAFRKALGIKSPSRVLKAAGVWAGKGAALGVRDSIPENERAMRDLAEAQAAAYQPQYRLPASAEVQAFAASQGQPAEFDYDRLAEAMTRVQMQPAPVAIGDREVARLGQEIARVTPRLK</sequence>
<evidence type="ECO:0000259" key="3">
    <source>
        <dbReference type="Pfam" id="PF10145"/>
    </source>
</evidence>
<dbReference type="RefSeq" id="WP_119425022.1">
    <property type="nucleotide sequence ID" value="NZ_QQXK01000019.1"/>
</dbReference>
<dbReference type="InterPro" id="IPR010090">
    <property type="entry name" value="Phage_tape_meas"/>
</dbReference>
<dbReference type="NCBIfam" id="TIGR01760">
    <property type="entry name" value="tape_meas_TP901"/>
    <property type="match status" value="1"/>
</dbReference>
<dbReference type="Proteomes" id="UP000265419">
    <property type="component" value="Unassembled WGS sequence"/>
</dbReference>
<dbReference type="PANTHER" id="PTHR37813:SF1">
    <property type="entry name" value="FELS-2 PROPHAGE PROTEIN"/>
    <property type="match status" value="1"/>
</dbReference>
<comment type="caution">
    <text evidence="4">The sequence shown here is derived from an EMBL/GenBank/DDBJ whole genome shotgun (WGS) entry which is preliminary data.</text>
</comment>
<feature type="region of interest" description="Disordered" evidence="2">
    <location>
        <begin position="31"/>
        <end position="123"/>
    </location>
</feature>
<feature type="compositionally biased region" description="Basic and acidic residues" evidence="2">
    <location>
        <begin position="103"/>
        <end position="113"/>
    </location>
</feature>
<evidence type="ECO:0000256" key="2">
    <source>
        <dbReference type="SAM" id="MobiDB-lite"/>
    </source>
</evidence>
<evidence type="ECO:0000256" key="1">
    <source>
        <dbReference type="ARBA" id="ARBA00022612"/>
    </source>
</evidence>
<feature type="domain" description="Phage tail tape measure protein" evidence="3">
    <location>
        <begin position="275"/>
        <end position="465"/>
    </location>
</feature>
<evidence type="ECO:0000313" key="5">
    <source>
        <dbReference type="Proteomes" id="UP000265419"/>
    </source>
</evidence>
<name>A0A399JCW3_9MICC</name>
<keyword evidence="5" id="KW-1185">Reference proteome</keyword>
<organism evidence="4 5">
    <name type="scientific">Galactobacter valiniphilus</name>
    <dbReference type="NCBI Taxonomy" id="2676122"/>
    <lineage>
        <taxon>Bacteria</taxon>
        <taxon>Bacillati</taxon>
        <taxon>Actinomycetota</taxon>
        <taxon>Actinomycetes</taxon>
        <taxon>Micrococcales</taxon>
        <taxon>Micrococcaceae</taxon>
        <taxon>Galactobacter</taxon>
    </lineage>
</organism>
<proteinExistence type="predicted"/>
<dbReference type="EMBL" id="QQXK01000019">
    <property type="protein sequence ID" value="RII41872.1"/>
    <property type="molecule type" value="Genomic_DNA"/>
</dbReference>
<gene>
    <name evidence="4" type="ORF">DWB68_10115</name>
</gene>
<keyword evidence="1" id="KW-1188">Viral release from host cell</keyword>
<reference evidence="4 5" key="1">
    <citation type="submission" date="2018-07" db="EMBL/GenBank/DDBJ databases">
        <title>Arthrobacter sp. nov., isolated from raw cow's milk with high bacterial count.</title>
        <authorList>
            <person name="Hahne J."/>
            <person name="Isele D."/>
            <person name="Lipski A."/>
        </authorList>
    </citation>
    <scope>NUCLEOTIDE SEQUENCE [LARGE SCALE GENOMIC DNA]</scope>
    <source>
        <strain evidence="4 5">JZ R-35</strain>
    </source>
</reference>
<dbReference type="PANTHER" id="PTHR37813">
    <property type="entry name" value="FELS-2 PROPHAGE PROTEIN"/>
    <property type="match status" value="1"/>
</dbReference>
<feature type="compositionally biased region" description="Basic and acidic residues" evidence="2">
    <location>
        <begin position="1326"/>
        <end position="1346"/>
    </location>
</feature>
<evidence type="ECO:0000313" key="4">
    <source>
        <dbReference type="EMBL" id="RII41872.1"/>
    </source>
</evidence>
<feature type="compositionally biased region" description="Low complexity" evidence="2">
    <location>
        <begin position="1309"/>
        <end position="1319"/>
    </location>
</feature>
<protein>
    <submittedName>
        <fullName evidence="4">Phage tail tape measure protein</fullName>
    </submittedName>
</protein>
<feature type="compositionally biased region" description="Low complexity" evidence="2">
    <location>
        <begin position="40"/>
        <end position="59"/>
    </location>
</feature>